<organism evidence="1 2">
    <name type="scientific">Paramecium primaurelia</name>
    <dbReference type="NCBI Taxonomy" id="5886"/>
    <lineage>
        <taxon>Eukaryota</taxon>
        <taxon>Sar</taxon>
        <taxon>Alveolata</taxon>
        <taxon>Ciliophora</taxon>
        <taxon>Intramacronucleata</taxon>
        <taxon>Oligohymenophorea</taxon>
        <taxon>Peniculida</taxon>
        <taxon>Parameciidae</taxon>
        <taxon>Paramecium</taxon>
    </lineage>
</organism>
<gene>
    <name evidence="1" type="ORF">PPRIM_AZ9-3.1.T0770209</name>
</gene>
<dbReference type="Proteomes" id="UP000688137">
    <property type="component" value="Unassembled WGS sequence"/>
</dbReference>
<evidence type="ECO:0000313" key="2">
    <source>
        <dbReference type="Proteomes" id="UP000688137"/>
    </source>
</evidence>
<name>A0A8S1N3H2_PARPR</name>
<evidence type="ECO:0000313" key="1">
    <source>
        <dbReference type="EMBL" id="CAD8087010.1"/>
    </source>
</evidence>
<comment type="caution">
    <text evidence="1">The sequence shown here is derived from an EMBL/GenBank/DDBJ whole genome shotgun (WGS) entry which is preliminary data.</text>
</comment>
<accession>A0A8S1N3H2</accession>
<dbReference type="AlphaFoldDB" id="A0A8S1N3H2"/>
<sequence length="69" mass="8344">MKDIHKYKQLSDQIFKVRIIEIQGTVLIIEMCELIIRKSATRIVVLLWQEFPRIGILDQYVRDRMQQIE</sequence>
<dbReference type="EMBL" id="CAJJDM010000080">
    <property type="protein sequence ID" value="CAD8087010.1"/>
    <property type="molecule type" value="Genomic_DNA"/>
</dbReference>
<proteinExistence type="predicted"/>
<protein>
    <submittedName>
        <fullName evidence="1">Uncharacterized protein</fullName>
    </submittedName>
</protein>
<keyword evidence="2" id="KW-1185">Reference proteome</keyword>
<reference evidence="1" key="1">
    <citation type="submission" date="2021-01" db="EMBL/GenBank/DDBJ databases">
        <authorList>
            <consortium name="Genoscope - CEA"/>
            <person name="William W."/>
        </authorList>
    </citation>
    <scope>NUCLEOTIDE SEQUENCE</scope>
</reference>